<dbReference type="GO" id="GO:0009007">
    <property type="term" value="F:site-specific DNA-methyltransferase (adenine-specific) activity"/>
    <property type="evidence" value="ECO:0007669"/>
    <property type="project" value="TreeGrafter"/>
</dbReference>
<evidence type="ECO:0000256" key="3">
    <source>
        <dbReference type="ARBA" id="ARBA00022679"/>
    </source>
</evidence>
<proteinExistence type="inferred from homology"/>
<dbReference type="PANTHER" id="PTHR13370:SF3">
    <property type="entry name" value="TRNA (GUANINE(10)-N2)-METHYLTRANSFERASE HOMOLOG"/>
    <property type="match status" value="1"/>
</dbReference>
<comment type="similarity">
    <text evidence="1">Belongs to the N(4)/N(6)-methyltransferase family.</text>
</comment>
<dbReference type="PRINTS" id="PR00508">
    <property type="entry name" value="S21N4MTFRASE"/>
</dbReference>
<sequence length="395" mass="43470">MKYQIINGNNIDVLKTFPDNHFDSIVTDPPYGIDFLGKSWDANTGALETYQECLRVLKPGGHILAFSAARTYHHLAITLEQAGFEIRDQIMWIYSSGFPKSQDVGRGIQRSLGVKERGAKRGGAVTGNDVYDGGYKGGKDKGQFEPVVATDPEAVQWSGWGTALKPAHEPIALARKPIKGSIKDNVLKHGVGALNIDATRIEWDDEAKARNEKINASGGVKIGIGIERYGNIGGEEQSNGEKVMLNDQGRFPANVLGDIPEYQKYFYCPKVSRKERHIGFDDPGPMFQGSRTDIYQPNKNSPDIQITSAEKKDVPQNNHPTVKPIALMKYLIKLITPPNGIVLDPFNGSGSTGCAAVELGCEYVGIELDPKYVEIATKRIEAWNKEDTSFKELFA</sequence>
<gene>
    <name evidence="5" type="ORF">UFOVP281_18</name>
</gene>
<evidence type="ECO:0000256" key="2">
    <source>
        <dbReference type="ARBA" id="ARBA00022603"/>
    </source>
</evidence>
<dbReference type="Gene3D" id="3.40.50.150">
    <property type="entry name" value="Vaccinia Virus protein VP39"/>
    <property type="match status" value="2"/>
</dbReference>
<dbReference type="GO" id="GO:0003677">
    <property type="term" value="F:DNA binding"/>
    <property type="evidence" value="ECO:0007669"/>
    <property type="project" value="InterPro"/>
</dbReference>
<name>A0A6J5LPG8_9CAUD</name>
<organism evidence="5">
    <name type="scientific">uncultured Caudovirales phage</name>
    <dbReference type="NCBI Taxonomy" id="2100421"/>
    <lineage>
        <taxon>Viruses</taxon>
        <taxon>Duplodnaviria</taxon>
        <taxon>Heunggongvirae</taxon>
        <taxon>Uroviricota</taxon>
        <taxon>Caudoviricetes</taxon>
        <taxon>Peduoviridae</taxon>
        <taxon>Maltschvirus</taxon>
        <taxon>Maltschvirus maltsch</taxon>
    </lineage>
</organism>
<keyword evidence="3" id="KW-0808">Transferase</keyword>
<reference evidence="5" key="1">
    <citation type="submission" date="2020-04" db="EMBL/GenBank/DDBJ databases">
        <authorList>
            <person name="Chiriac C."/>
            <person name="Salcher M."/>
            <person name="Ghai R."/>
            <person name="Kavagutti S V."/>
        </authorList>
    </citation>
    <scope>NUCLEOTIDE SEQUENCE</scope>
</reference>
<dbReference type="InterPro" id="IPR001091">
    <property type="entry name" value="RM_Methyltransferase"/>
</dbReference>
<evidence type="ECO:0000256" key="1">
    <source>
        <dbReference type="ARBA" id="ARBA00006594"/>
    </source>
</evidence>
<dbReference type="SUPFAM" id="SSF53335">
    <property type="entry name" value="S-adenosyl-L-methionine-dependent methyltransferases"/>
    <property type="match status" value="1"/>
</dbReference>
<dbReference type="GO" id="GO:0008170">
    <property type="term" value="F:N-methyltransferase activity"/>
    <property type="evidence" value="ECO:0007669"/>
    <property type="project" value="InterPro"/>
</dbReference>
<dbReference type="PROSITE" id="PS00092">
    <property type="entry name" value="N6_MTASE"/>
    <property type="match status" value="1"/>
</dbReference>
<protein>
    <submittedName>
        <fullName evidence="5">DNA methylase N-4/N-6</fullName>
    </submittedName>
</protein>
<dbReference type="Pfam" id="PF01555">
    <property type="entry name" value="N6_N4_Mtase"/>
    <property type="match status" value="1"/>
</dbReference>
<dbReference type="InterPro" id="IPR029063">
    <property type="entry name" value="SAM-dependent_MTases_sf"/>
</dbReference>
<dbReference type="GO" id="GO:0032259">
    <property type="term" value="P:methylation"/>
    <property type="evidence" value="ECO:0007669"/>
    <property type="project" value="UniProtKB-KW"/>
</dbReference>
<accession>A0A6J5LPG8</accession>
<dbReference type="InterPro" id="IPR002941">
    <property type="entry name" value="DNA_methylase_N4/N6"/>
</dbReference>
<dbReference type="PANTHER" id="PTHR13370">
    <property type="entry name" value="RNA METHYLASE-RELATED"/>
    <property type="match status" value="1"/>
</dbReference>
<dbReference type="EMBL" id="LR796295">
    <property type="protein sequence ID" value="CAB4134887.1"/>
    <property type="molecule type" value="Genomic_DNA"/>
</dbReference>
<dbReference type="InterPro" id="IPR002052">
    <property type="entry name" value="DNA_methylase_N6_adenine_CS"/>
</dbReference>
<feature type="domain" description="DNA methylase N-4/N-6" evidence="4">
    <location>
        <begin position="23"/>
        <end position="378"/>
    </location>
</feature>
<evidence type="ECO:0000259" key="4">
    <source>
        <dbReference type="Pfam" id="PF01555"/>
    </source>
</evidence>
<keyword evidence="2 5" id="KW-0489">Methyltransferase</keyword>
<evidence type="ECO:0000313" key="5">
    <source>
        <dbReference type="EMBL" id="CAB4134887.1"/>
    </source>
</evidence>